<dbReference type="AlphaFoldDB" id="A0ABD1F9P1"/>
<name>A0ABD1F9P1_HYPHA</name>
<keyword evidence="4" id="KW-1185">Reference proteome</keyword>
<feature type="compositionally biased region" description="Polar residues" evidence="1">
    <location>
        <begin position="353"/>
        <end position="374"/>
    </location>
</feature>
<sequence length="956" mass="107594">MRIIIFCVTLCYLIALVQSAADDSHSSKKKGKRQLDYTLSQPYSASHSLEFGRRISNGPHYSPTQYYPGPPRPYRKDPSQALTDSNHLADPIDRGSNVDTIYIPHKPLIKVIEKPVYIKEPEPIIEIIIKESNVTLPPPPTEAPLLPQKKKKEEVQVFYVKYKKNPNGYGKDAVIYDKPVPAISPAIPEEPEPEEEWREQPAGYGGYSNEVTEAPKPSTTLRTIIKPDSEVYHSPGNNVKVTFGKEGFDYDKRSSKAEEYPGPIRTQDQFPRARQLTSFSDVYFKRPVNNYPPLSSNEYRTEIRPPQPYRPFSNFPPIPPSNQYNSRPPNREINTRPLPPFFLPPPKFAHQFSKPNPTSNQSSRSSFPNFSHTISHPPPPNFQSQLKSEVLPPNQRKPVPYTPFENLRPSSPSFAQPPVNPQHHHSFNSRPSPTQPTAIHHQTLPKLPHVGPNIQFRPETRFNSQPTAGLAPNNLQVNKPYSTIIDQSITSQNVPQIPQRQEQIQQHRPLHHQQIENVNDQKQFYEHLRGNENFIPPGGQLVQSLPKFEQHLIEDPATGQRTETFPKDSFRSYTSQPKVDKKDNNEPQQQFIQTSNFKQSTGDYNNQHFNSYEQASTIRVSSTQTTPRPTTTTKASEHSTTTTKDPKILEAQLPDEVPDDLRQHLLSSGILNNADISILDYDKVGDIPLSALPPDQLANFYNAGGAQQLATAGSETSPQVAALTSRKDEQMSSQESQVKEVALKPDVNSVEMKIVKYNADSDSGREIEKSYISETAKRVDPVALNDNTYNRYLPIKVNGTQFPIPDVPALKNKPISSVVVLAPIHYDFSANRENRRSGFEDDIEILQNEPLKKLLNNPTKENYNKFLDNEQSLSVSKQAVVLLVTSPDDSEGNDKEIYMYDITNKSLNKLSGELSSAFVDAAEANSGENESSANDSKNPEDGTPSDLKSSRSENDR</sequence>
<evidence type="ECO:0000313" key="4">
    <source>
        <dbReference type="Proteomes" id="UP001566132"/>
    </source>
</evidence>
<evidence type="ECO:0000256" key="2">
    <source>
        <dbReference type="SAM" id="SignalP"/>
    </source>
</evidence>
<feature type="compositionally biased region" description="Polar residues" evidence="1">
    <location>
        <begin position="428"/>
        <end position="437"/>
    </location>
</feature>
<gene>
    <name evidence="3" type="ORF">ABEB36_003048</name>
</gene>
<comment type="caution">
    <text evidence="3">The sequence shown here is derived from an EMBL/GenBank/DDBJ whole genome shotgun (WGS) entry which is preliminary data.</text>
</comment>
<organism evidence="3 4">
    <name type="scientific">Hypothenemus hampei</name>
    <name type="common">Coffee berry borer</name>
    <dbReference type="NCBI Taxonomy" id="57062"/>
    <lineage>
        <taxon>Eukaryota</taxon>
        <taxon>Metazoa</taxon>
        <taxon>Ecdysozoa</taxon>
        <taxon>Arthropoda</taxon>
        <taxon>Hexapoda</taxon>
        <taxon>Insecta</taxon>
        <taxon>Pterygota</taxon>
        <taxon>Neoptera</taxon>
        <taxon>Endopterygota</taxon>
        <taxon>Coleoptera</taxon>
        <taxon>Polyphaga</taxon>
        <taxon>Cucujiformia</taxon>
        <taxon>Curculionidae</taxon>
        <taxon>Scolytinae</taxon>
        <taxon>Hypothenemus</taxon>
    </lineage>
</organism>
<dbReference type="EMBL" id="JBDJPC010000002">
    <property type="protein sequence ID" value="KAL1513664.1"/>
    <property type="molecule type" value="Genomic_DNA"/>
</dbReference>
<accession>A0ABD1F9P1</accession>
<feature type="chain" id="PRO_5044765481" evidence="2">
    <location>
        <begin position="20"/>
        <end position="956"/>
    </location>
</feature>
<protein>
    <submittedName>
        <fullName evidence="3">Uncharacterized protein</fullName>
    </submittedName>
</protein>
<feature type="region of interest" description="Disordered" evidence="1">
    <location>
        <begin position="54"/>
        <end position="91"/>
    </location>
</feature>
<feature type="region of interest" description="Disordered" evidence="1">
    <location>
        <begin position="187"/>
        <end position="216"/>
    </location>
</feature>
<dbReference type="Proteomes" id="UP001566132">
    <property type="component" value="Unassembled WGS sequence"/>
</dbReference>
<feature type="region of interest" description="Disordered" evidence="1">
    <location>
        <begin position="616"/>
        <end position="647"/>
    </location>
</feature>
<reference evidence="3 4" key="1">
    <citation type="submission" date="2024-05" db="EMBL/GenBank/DDBJ databases">
        <title>Genetic variation in Jamaican populations of the coffee berry borer (Hypothenemus hampei).</title>
        <authorList>
            <person name="Errbii M."/>
            <person name="Myrie A."/>
        </authorList>
    </citation>
    <scope>NUCLEOTIDE SEQUENCE [LARGE SCALE GENOMIC DNA]</scope>
    <source>
        <strain evidence="3">JA-Hopewell-2020-01-JO</strain>
        <tissue evidence="3">Whole body</tissue>
    </source>
</reference>
<evidence type="ECO:0000256" key="1">
    <source>
        <dbReference type="SAM" id="MobiDB-lite"/>
    </source>
</evidence>
<feature type="region of interest" description="Disordered" evidence="1">
    <location>
        <begin position="295"/>
        <end position="439"/>
    </location>
</feature>
<feature type="region of interest" description="Disordered" evidence="1">
    <location>
        <begin position="554"/>
        <end position="586"/>
    </location>
</feature>
<proteinExistence type="predicted"/>
<feature type="signal peptide" evidence="2">
    <location>
        <begin position="1"/>
        <end position="19"/>
    </location>
</feature>
<feature type="region of interest" description="Disordered" evidence="1">
    <location>
        <begin position="921"/>
        <end position="956"/>
    </location>
</feature>
<feature type="compositionally biased region" description="Pro residues" evidence="1">
    <location>
        <begin position="305"/>
        <end position="320"/>
    </location>
</feature>
<feature type="compositionally biased region" description="Low complexity" evidence="1">
    <location>
        <begin position="623"/>
        <end position="643"/>
    </location>
</feature>
<feature type="compositionally biased region" description="Polar residues" evidence="1">
    <location>
        <begin position="926"/>
        <end position="936"/>
    </location>
</feature>
<feature type="compositionally biased region" description="Pro residues" evidence="1">
    <location>
        <begin position="337"/>
        <end position="347"/>
    </location>
</feature>
<evidence type="ECO:0000313" key="3">
    <source>
        <dbReference type="EMBL" id="KAL1513664.1"/>
    </source>
</evidence>
<keyword evidence="2" id="KW-0732">Signal</keyword>